<dbReference type="InterPro" id="IPR027417">
    <property type="entry name" value="P-loop_NTPase"/>
</dbReference>
<dbReference type="AlphaFoldDB" id="A0A8J3YR23"/>
<keyword evidence="3" id="KW-1185">Reference proteome</keyword>
<evidence type="ECO:0000313" key="3">
    <source>
        <dbReference type="Proteomes" id="UP000619260"/>
    </source>
</evidence>
<dbReference type="Gene3D" id="3.40.50.300">
    <property type="entry name" value="P-loop containing nucleotide triphosphate hydrolases"/>
    <property type="match status" value="1"/>
</dbReference>
<name>A0A8J3YR23_9ACTN</name>
<reference evidence="2" key="1">
    <citation type="submission" date="2021-01" db="EMBL/GenBank/DDBJ databases">
        <title>Whole genome shotgun sequence of Virgisporangium aliadipatigenens NBRC 105644.</title>
        <authorList>
            <person name="Komaki H."/>
            <person name="Tamura T."/>
        </authorList>
    </citation>
    <scope>NUCLEOTIDE SEQUENCE</scope>
    <source>
        <strain evidence="2">NBRC 105644</strain>
    </source>
</reference>
<dbReference type="InterPro" id="IPR041664">
    <property type="entry name" value="AAA_16"/>
</dbReference>
<dbReference type="RefSeq" id="WP_203901706.1">
    <property type="nucleotide sequence ID" value="NZ_BOPF01000019.1"/>
</dbReference>
<dbReference type="Proteomes" id="UP000619260">
    <property type="component" value="Unassembled WGS sequence"/>
</dbReference>
<feature type="domain" description="Orc1-like AAA ATPase" evidence="1">
    <location>
        <begin position="16"/>
        <end position="77"/>
    </location>
</feature>
<comment type="caution">
    <text evidence="2">The sequence shown here is derived from an EMBL/GenBank/DDBJ whole genome shotgun (WGS) entry which is preliminary data.</text>
</comment>
<gene>
    <name evidence="2" type="ORF">Val02_51040</name>
</gene>
<proteinExistence type="predicted"/>
<organism evidence="2 3">
    <name type="scientific">Virgisporangium aliadipatigenens</name>
    <dbReference type="NCBI Taxonomy" id="741659"/>
    <lineage>
        <taxon>Bacteria</taxon>
        <taxon>Bacillati</taxon>
        <taxon>Actinomycetota</taxon>
        <taxon>Actinomycetes</taxon>
        <taxon>Micromonosporales</taxon>
        <taxon>Micromonosporaceae</taxon>
        <taxon>Virgisporangium</taxon>
    </lineage>
</organism>
<dbReference type="EMBL" id="BOPF01000019">
    <property type="protein sequence ID" value="GIJ48218.1"/>
    <property type="molecule type" value="Genomic_DNA"/>
</dbReference>
<dbReference type="SUPFAM" id="SSF52540">
    <property type="entry name" value="P-loop containing nucleoside triphosphate hydrolases"/>
    <property type="match status" value="1"/>
</dbReference>
<dbReference type="Pfam" id="PF13191">
    <property type="entry name" value="AAA_16"/>
    <property type="match status" value="1"/>
</dbReference>
<protein>
    <recommendedName>
        <fullName evidence="1">Orc1-like AAA ATPase domain-containing protein</fullName>
    </recommendedName>
</protein>
<evidence type="ECO:0000259" key="1">
    <source>
        <dbReference type="Pfam" id="PF13191"/>
    </source>
</evidence>
<accession>A0A8J3YR23</accession>
<evidence type="ECO:0000313" key="2">
    <source>
        <dbReference type="EMBL" id="GIJ48218.1"/>
    </source>
</evidence>
<sequence>MQAFRGPQVRAVGRRTFVGRDRELAGFRAALAGEPGAYTVLFLHGVGGVGKSTLLRQFAATASAAGRSVIEVDCGRITGSVAEFEEEAAAAVTADAPVLLVDTFERCRNLEGWLREHFLPQLPAGAVVVIAGRHPCDPLWAADEAWVGLLRIAALGELARPDATDLLRRRGVPEEHQEAVLRFAGGHPFALSLAATVPGEALGHRSGVASTVDVVTALLRQLIGDVPSARHQRALEVCAHAWRTTEDLLRVFVGSAAAETFAWLHAQPFVESSGDGLFPHDVVRGVLDADLRWRDPDGYLATRDRLIDHQLERIQAASGRALRSAARAVYHLVREGEILPDIGVPDDAEGYHAGPVRDEDVPAMRRILAEVHNEESVAILDFWMQRDPTGFEVYRRVSDGAVRGFSLFLWLEENDAGAAAADPVVAAAFEHAGRAPSRPGEQILVARLLVPTARRLPFQITHLMRVRMTEAYLHSPRLSWSFFVTTDDAVAMTMELLSHRKMPTRPRIGARSFNVYAHDWRAMPKRQWLRKVATWTYFGRPAAEDAATPTVDVLSRSEFDAEVRAALRGLRRTHTHLGGRLLRTRMVLDRCDARRSPAEVLARLLTDAIDTLGGDPREAKVHRALVTTYLEGLTQEAGADRLDTPLVTYRRQVSRGTAQVVELLWRKELSSLG</sequence>